<comment type="caution">
    <text evidence="2">The sequence shown here is derived from an EMBL/GenBank/DDBJ whole genome shotgun (WGS) entry which is preliminary data.</text>
</comment>
<evidence type="ECO:0000313" key="2">
    <source>
        <dbReference type="EMBL" id="PIR99093.1"/>
    </source>
</evidence>
<accession>A0A2H0VJ34</accession>
<dbReference type="Proteomes" id="UP000230796">
    <property type="component" value="Unassembled WGS sequence"/>
</dbReference>
<feature type="compositionally biased region" description="Low complexity" evidence="1">
    <location>
        <begin position="330"/>
        <end position="357"/>
    </location>
</feature>
<protein>
    <submittedName>
        <fullName evidence="2">Uncharacterized protein</fullName>
    </submittedName>
</protein>
<dbReference type="EMBL" id="PFAF01000023">
    <property type="protein sequence ID" value="PIR99093.1"/>
    <property type="molecule type" value="Genomic_DNA"/>
</dbReference>
<evidence type="ECO:0000256" key="1">
    <source>
        <dbReference type="SAM" id="MobiDB-lite"/>
    </source>
</evidence>
<proteinExistence type="predicted"/>
<sequence length="366" mass="39042">MTTSSQELPPTKRAVLDVSAPSTAPLVVREIAQALSPLADEYGLTQEDLGTNPGLNLTTITTLMAKVDQVAKGHWDQRSLLIMNYLTRGALTTAGSTNSSTAIEALKTGATGQDTTNFIEKMFPKNEKGNFAPKALLWIVTNAHKLTIAKQMLSILSQEHKLEARLNKLLNLQNKFLNDPGRASALALLLNNGATFAGGNPFAVLAEFDQKALQQIANLSFCSFEDMQAVDKLFNAVEAMAVLPMQTAARELRARISAQKTKDVLSNAGTVTEGLVAGLVGLLGNIAVEGTADLIAGSGTVVGTTQRAIGKAVKNYQDAKEQRVHTKNNSASPLPLRPASSLGHHTPIPTYIRPTPRSHTLGDKNS</sequence>
<name>A0A2H0VJ34_9BACT</name>
<organism evidence="2 3">
    <name type="scientific">Candidatus Collierbacteria bacterium CG10_big_fil_rev_8_21_14_0_10_44_9</name>
    <dbReference type="NCBI Taxonomy" id="1974535"/>
    <lineage>
        <taxon>Bacteria</taxon>
        <taxon>Candidatus Collieribacteriota</taxon>
    </lineage>
</organism>
<evidence type="ECO:0000313" key="3">
    <source>
        <dbReference type="Proteomes" id="UP000230796"/>
    </source>
</evidence>
<feature type="region of interest" description="Disordered" evidence="1">
    <location>
        <begin position="318"/>
        <end position="366"/>
    </location>
</feature>
<reference evidence="3" key="1">
    <citation type="submission" date="2017-09" db="EMBL/GenBank/DDBJ databases">
        <title>Depth-based differentiation of microbial function through sediment-hosted aquifers and enrichment of novel symbionts in the deep terrestrial subsurface.</title>
        <authorList>
            <person name="Probst A.J."/>
            <person name="Ladd B."/>
            <person name="Jarett J.K."/>
            <person name="Geller-Mcgrath D.E."/>
            <person name="Sieber C.M.K."/>
            <person name="Emerson J.B."/>
            <person name="Anantharaman K."/>
            <person name="Thomas B.C."/>
            <person name="Malmstrom R."/>
            <person name="Stieglmeier M."/>
            <person name="Klingl A."/>
            <person name="Woyke T."/>
            <person name="Ryan C.M."/>
            <person name="Banfield J.F."/>
        </authorList>
    </citation>
    <scope>NUCLEOTIDE SEQUENCE [LARGE SCALE GENOMIC DNA]</scope>
</reference>
<dbReference type="AlphaFoldDB" id="A0A2H0VJ34"/>
<gene>
    <name evidence="2" type="ORF">COT87_01280</name>
</gene>